<accession>A0A0F4G7V0</accession>
<dbReference type="Proteomes" id="UP000033647">
    <property type="component" value="Unassembled WGS sequence"/>
</dbReference>
<protein>
    <submittedName>
        <fullName evidence="2">Uncharacterized protein</fullName>
    </submittedName>
</protein>
<feature type="region of interest" description="Disordered" evidence="1">
    <location>
        <begin position="148"/>
        <end position="211"/>
    </location>
</feature>
<keyword evidence="3" id="KW-1185">Reference proteome</keyword>
<gene>
    <name evidence="2" type="ORF">TI39_contig4316g00003</name>
</gene>
<organism evidence="2 3">
    <name type="scientific">Zymoseptoria brevis</name>
    <dbReference type="NCBI Taxonomy" id="1047168"/>
    <lineage>
        <taxon>Eukaryota</taxon>
        <taxon>Fungi</taxon>
        <taxon>Dikarya</taxon>
        <taxon>Ascomycota</taxon>
        <taxon>Pezizomycotina</taxon>
        <taxon>Dothideomycetes</taxon>
        <taxon>Dothideomycetidae</taxon>
        <taxon>Mycosphaerellales</taxon>
        <taxon>Mycosphaerellaceae</taxon>
        <taxon>Zymoseptoria</taxon>
    </lineage>
</organism>
<dbReference type="EMBL" id="LAFY01004275">
    <property type="protein sequence ID" value="KJX93443.1"/>
    <property type="molecule type" value="Genomic_DNA"/>
</dbReference>
<evidence type="ECO:0000313" key="3">
    <source>
        <dbReference type="Proteomes" id="UP000033647"/>
    </source>
</evidence>
<reference evidence="2 3" key="1">
    <citation type="submission" date="2015-03" db="EMBL/GenBank/DDBJ databases">
        <title>RNA-seq based gene annotation and comparative genomics of four Zymoseptoria species reveal species-specific pathogenicity related genes and transposable element activity.</title>
        <authorList>
            <person name="Grandaubert J."/>
            <person name="Bhattacharyya A."/>
            <person name="Stukenbrock E.H."/>
        </authorList>
    </citation>
    <scope>NUCLEOTIDE SEQUENCE [LARGE SCALE GENOMIC DNA]</scope>
    <source>
        <strain evidence="2 3">Zb18110</strain>
    </source>
</reference>
<evidence type="ECO:0000313" key="2">
    <source>
        <dbReference type="EMBL" id="KJX93443.1"/>
    </source>
</evidence>
<sequence length="211" mass="24064">MAAATNAFARNNRYAQISQIARGKITEVERRVEREKNSILDGKTWNSELVKLLRRFPRSNDQAVIKHLADEFYKTIHGQDPQGQVAARANSVKKSVESDIEKWRKGQERELRLDHAIVESSPYDKNLRRVAQIIHDLKRISDEKQAISTQHAGQIAKKDEDHGQAVKGLEEQHNQAMQQLREEHAGDKASIEQRLTDQRLASEEAAALESK</sequence>
<comment type="caution">
    <text evidence="2">The sequence shown here is derived from an EMBL/GenBank/DDBJ whole genome shotgun (WGS) entry which is preliminary data.</text>
</comment>
<dbReference type="AlphaFoldDB" id="A0A0F4G7V0"/>
<feature type="compositionally biased region" description="Basic and acidic residues" evidence="1">
    <location>
        <begin position="180"/>
        <end position="202"/>
    </location>
</feature>
<feature type="compositionally biased region" description="Basic and acidic residues" evidence="1">
    <location>
        <begin position="156"/>
        <end position="173"/>
    </location>
</feature>
<proteinExistence type="predicted"/>
<name>A0A0F4G7V0_9PEZI</name>
<evidence type="ECO:0000256" key="1">
    <source>
        <dbReference type="SAM" id="MobiDB-lite"/>
    </source>
</evidence>